<evidence type="ECO:0000256" key="2">
    <source>
        <dbReference type="ARBA" id="ARBA00022692"/>
    </source>
</evidence>
<feature type="transmembrane region" description="Helical" evidence="7">
    <location>
        <begin position="148"/>
        <end position="168"/>
    </location>
</feature>
<evidence type="ECO:0000256" key="6">
    <source>
        <dbReference type="SAM" id="MobiDB-lite"/>
    </source>
</evidence>
<protein>
    <submittedName>
        <fullName evidence="9">Transmembrane protein 65</fullName>
    </submittedName>
</protein>
<evidence type="ECO:0000256" key="3">
    <source>
        <dbReference type="ARBA" id="ARBA00022989"/>
    </source>
</evidence>
<keyword evidence="2 7" id="KW-0812">Transmembrane</keyword>
<organism evidence="9 10">
    <name type="scientific">Seminavis robusta</name>
    <dbReference type="NCBI Taxonomy" id="568900"/>
    <lineage>
        <taxon>Eukaryota</taxon>
        <taxon>Sar</taxon>
        <taxon>Stramenopiles</taxon>
        <taxon>Ochrophyta</taxon>
        <taxon>Bacillariophyta</taxon>
        <taxon>Bacillariophyceae</taxon>
        <taxon>Bacillariophycidae</taxon>
        <taxon>Naviculales</taxon>
        <taxon>Naviculaceae</taxon>
        <taxon>Seminavis</taxon>
    </lineage>
</organism>
<feature type="coiled-coil region" evidence="5">
    <location>
        <begin position="287"/>
        <end position="321"/>
    </location>
</feature>
<dbReference type="GO" id="GO:0016020">
    <property type="term" value="C:membrane"/>
    <property type="evidence" value="ECO:0007669"/>
    <property type="project" value="UniProtKB-SubCell"/>
</dbReference>
<dbReference type="CDD" id="cd04873">
    <property type="entry name" value="ACT_UUR-ACR-like"/>
    <property type="match status" value="1"/>
</dbReference>
<dbReference type="AlphaFoldDB" id="A0A9N8HEH8"/>
<keyword evidence="4 7" id="KW-0472">Membrane</keyword>
<dbReference type="InterPro" id="IPR019537">
    <property type="entry name" value="TMEM65"/>
</dbReference>
<evidence type="ECO:0000256" key="1">
    <source>
        <dbReference type="ARBA" id="ARBA00004141"/>
    </source>
</evidence>
<dbReference type="Pfam" id="PF10507">
    <property type="entry name" value="TMEM65"/>
    <property type="match status" value="1"/>
</dbReference>
<feature type="compositionally biased region" description="Acidic residues" evidence="6">
    <location>
        <begin position="339"/>
        <end position="348"/>
    </location>
</feature>
<evidence type="ECO:0000256" key="7">
    <source>
        <dbReference type="SAM" id="Phobius"/>
    </source>
</evidence>
<evidence type="ECO:0000256" key="4">
    <source>
        <dbReference type="ARBA" id="ARBA00023136"/>
    </source>
</evidence>
<dbReference type="PANTHER" id="PTHR21706">
    <property type="entry name" value="TRANSMEMBRANE PROTEIN 65"/>
    <property type="match status" value="1"/>
</dbReference>
<dbReference type="PANTHER" id="PTHR21706:SF15">
    <property type="entry name" value="TRANSMEMBRANE PROTEIN 65"/>
    <property type="match status" value="1"/>
</dbReference>
<dbReference type="Proteomes" id="UP001153069">
    <property type="component" value="Unassembled WGS sequence"/>
</dbReference>
<keyword evidence="5" id="KW-0175">Coiled coil</keyword>
<keyword evidence="10" id="KW-1185">Reference proteome</keyword>
<gene>
    <name evidence="9" type="ORF">SEMRO_407_G136600.1</name>
</gene>
<feature type="region of interest" description="Disordered" evidence="6">
    <location>
        <begin position="326"/>
        <end position="348"/>
    </location>
</feature>
<proteinExistence type="predicted"/>
<comment type="caution">
    <text evidence="9">The sequence shown here is derived from an EMBL/GenBank/DDBJ whole genome shotgun (WGS) entry which is preliminary data.</text>
</comment>
<sequence>MSSLVALRSTCVRTCVSSAKRTPQPTRAIIAKRCKSTTAPFTDNASSVELPTSLQLRRHFLQCAVPMIGFGLMDQTVMLQAGNAIDCTIGVTFGLSTLSAAAFGQICSDAAGVLSGGTLERICHRMGLPHPHFLPGQRRLPIVQRVGLMGQLLGVILGCTLGLGNLLFMDTDRSSTLKLIQAAHTSPHSHGEFAFSVEASNAVRNDATLLTVRGPDIDGLLASMTATLTAQGCSLVELHAGRRRDSSEEIEDVFVVIQQETQQPVPDDELDDLAGALLEATLHPITVRSFQSKNLQLEEDNQQLQLRIQKLEQLLQERQITIIPSTALMATSSSPSNEQEQENAADKP</sequence>
<evidence type="ECO:0000259" key="8">
    <source>
        <dbReference type="PROSITE" id="PS51671"/>
    </source>
</evidence>
<evidence type="ECO:0000256" key="5">
    <source>
        <dbReference type="SAM" id="Coils"/>
    </source>
</evidence>
<name>A0A9N8HEH8_9STRA</name>
<keyword evidence="3 7" id="KW-1133">Transmembrane helix</keyword>
<dbReference type="PROSITE" id="PS51671">
    <property type="entry name" value="ACT"/>
    <property type="match status" value="1"/>
</dbReference>
<dbReference type="EMBL" id="CAICTM010000406">
    <property type="protein sequence ID" value="CAB9509832.1"/>
    <property type="molecule type" value="Genomic_DNA"/>
</dbReference>
<feature type="domain" description="ACT" evidence="8">
    <location>
        <begin position="209"/>
        <end position="292"/>
    </location>
</feature>
<accession>A0A9N8HEH8</accession>
<evidence type="ECO:0000313" key="9">
    <source>
        <dbReference type="EMBL" id="CAB9509832.1"/>
    </source>
</evidence>
<dbReference type="InterPro" id="IPR002912">
    <property type="entry name" value="ACT_dom"/>
</dbReference>
<evidence type="ECO:0000313" key="10">
    <source>
        <dbReference type="Proteomes" id="UP001153069"/>
    </source>
</evidence>
<comment type="subcellular location">
    <subcellularLocation>
        <location evidence="1">Membrane</location>
        <topology evidence="1">Multi-pass membrane protein</topology>
    </subcellularLocation>
</comment>
<reference evidence="9" key="1">
    <citation type="submission" date="2020-06" db="EMBL/GenBank/DDBJ databases">
        <authorList>
            <consortium name="Plant Systems Biology data submission"/>
        </authorList>
    </citation>
    <scope>NUCLEOTIDE SEQUENCE</scope>
    <source>
        <strain evidence="9">D6</strain>
    </source>
</reference>
<dbReference type="OrthoDB" id="430821at2759"/>
<dbReference type="GO" id="GO:0005739">
    <property type="term" value="C:mitochondrion"/>
    <property type="evidence" value="ECO:0007669"/>
    <property type="project" value="TreeGrafter"/>
</dbReference>